<evidence type="ECO:0000313" key="3">
    <source>
        <dbReference type="EMBL" id="GAO30655.1"/>
    </source>
</evidence>
<dbReference type="InterPro" id="IPR058792">
    <property type="entry name" value="Beta-barrel_RND_2"/>
</dbReference>
<dbReference type="Proteomes" id="UP000032900">
    <property type="component" value="Unassembled WGS sequence"/>
</dbReference>
<feature type="domain" description="Multidrug resistance protein MdtA-like barrel-sandwich hybrid" evidence="1">
    <location>
        <begin position="61"/>
        <end position="174"/>
    </location>
</feature>
<dbReference type="STRING" id="1236989.JCM15548_12950"/>
<evidence type="ECO:0000313" key="4">
    <source>
        <dbReference type="Proteomes" id="UP000032900"/>
    </source>
</evidence>
<dbReference type="Pfam" id="PF25954">
    <property type="entry name" value="Beta-barrel_RND_2"/>
    <property type="match status" value="1"/>
</dbReference>
<dbReference type="AlphaFoldDB" id="A0A0E9M0J3"/>
<dbReference type="GO" id="GO:1990281">
    <property type="term" value="C:efflux pump complex"/>
    <property type="evidence" value="ECO:0007669"/>
    <property type="project" value="TreeGrafter"/>
</dbReference>
<dbReference type="Gene3D" id="2.40.50.100">
    <property type="match status" value="1"/>
</dbReference>
<accession>A0A0E9M0J3</accession>
<dbReference type="Gene3D" id="2.40.30.170">
    <property type="match status" value="1"/>
</dbReference>
<gene>
    <name evidence="3" type="ORF">JCM15548_12950</name>
</gene>
<reference evidence="3 4" key="1">
    <citation type="journal article" date="2015" name="Microbes Environ.">
        <title>Distribution and evolution of nitrogen fixation genes in the phylum bacteroidetes.</title>
        <authorList>
            <person name="Inoue J."/>
            <person name="Oshima K."/>
            <person name="Suda W."/>
            <person name="Sakamoto M."/>
            <person name="Iino T."/>
            <person name="Noda S."/>
            <person name="Hongoh Y."/>
            <person name="Hattori M."/>
            <person name="Ohkuma M."/>
        </authorList>
    </citation>
    <scope>NUCLEOTIDE SEQUENCE [LARGE SCALE GENOMIC DNA]</scope>
    <source>
        <strain evidence="3">JCM 15548</strain>
    </source>
</reference>
<organism evidence="3 4">
    <name type="scientific">Geofilum rubicundum JCM 15548</name>
    <dbReference type="NCBI Taxonomy" id="1236989"/>
    <lineage>
        <taxon>Bacteria</taxon>
        <taxon>Pseudomonadati</taxon>
        <taxon>Bacteroidota</taxon>
        <taxon>Bacteroidia</taxon>
        <taxon>Marinilabiliales</taxon>
        <taxon>Marinilabiliaceae</taxon>
        <taxon>Geofilum</taxon>
    </lineage>
</organism>
<dbReference type="GO" id="GO:0015562">
    <property type="term" value="F:efflux transmembrane transporter activity"/>
    <property type="evidence" value="ECO:0007669"/>
    <property type="project" value="TreeGrafter"/>
</dbReference>
<dbReference type="EMBL" id="BAZW01000027">
    <property type="protein sequence ID" value="GAO30655.1"/>
    <property type="molecule type" value="Genomic_DNA"/>
</dbReference>
<dbReference type="SUPFAM" id="SSF111369">
    <property type="entry name" value="HlyD-like secretion proteins"/>
    <property type="match status" value="1"/>
</dbReference>
<protein>
    <submittedName>
        <fullName evidence="3">RND family efflux transporter, MFP subunit</fullName>
    </submittedName>
</protein>
<keyword evidence="4" id="KW-1185">Reference proteome</keyword>
<dbReference type="Pfam" id="PF25917">
    <property type="entry name" value="BSH_RND"/>
    <property type="match status" value="1"/>
</dbReference>
<proteinExistence type="predicted"/>
<name>A0A0E9M0J3_9BACT</name>
<sequence>MITLYACSTSQADNAGSEEIARISHAEADITKVGTVTVNYGSFDLELISNGRLEARRRALVPFRVQEQIVNVVVLEGQSVTAGQILGRLEPFTYQKRLDDATNSYEQALIDLEDRLLGFGYSLSDTASVPDNILKMARIRSGYNNAQSALTEARRNLSHTTITAPISGVISNLEAHEQNPSSAFPHFCEVLDINTMHLVFHLLETEIGQVKTEQQVEIFPFALTGETFKGTVTSINPAVDDKGMVRITVMVPNPGRRLMDG</sequence>
<dbReference type="PANTHER" id="PTHR30469:SF38">
    <property type="entry name" value="HLYD FAMILY SECRETION PROTEIN"/>
    <property type="match status" value="1"/>
</dbReference>
<feature type="domain" description="CusB-like beta-barrel" evidence="2">
    <location>
        <begin position="199"/>
        <end position="260"/>
    </location>
</feature>
<dbReference type="PANTHER" id="PTHR30469">
    <property type="entry name" value="MULTIDRUG RESISTANCE PROTEIN MDTA"/>
    <property type="match status" value="1"/>
</dbReference>
<evidence type="ECO:0000259" key="2">
    <source>
        <dbReference type="Pfam" id="PF25954"/>
    </source>
</evidence>
<dbReference type="InterPro" id="IPR058625">
    <property type="entry name" value="MdtA-like_BSH"/>
</dbReference>
<evidence type="ECO:0000259" key="1">
    <source>
        <dbReference type="Pfam" id="PF25917"/>
    </source>
</evidence>
<comment type="caution">
    <text evidence="3">The sequence shown here is derived from an EMBL/GenBank/DDBJ whole genome shotgun (WGS) entry which is preliminary data.</text>
</comment>